<name>A0AAW2X672_9LAMI</name>
<reference evidence="1" key="2">
    <citation type="journal article" date="2024" name="Plant">
        <title>Genomic evolution and insights into agronomic trait innovations of Sesamum species.</title>
        <authorList>
            <person name="Miao H."/>
            <person name="Wang L."/>
            <person name="Qu L."/>
            <person name="Liu H."/>
            <person name="Sun Y."/>
            <person name="Le M."/>
            <person name="Wang Q."/>
            <person name="Wei S."/>
            <person name="Zheng Y."/>
            <person name="Lin W."/>
            <person name="Duan Y."/>
            <person name="Cao H."/>
            <person name="Xiong S."/>
            <person name="Wang X."/>
            <person name="Wei L."/>
            <person name="Li C."/>
            <person name="Ma Q."/>
            <person name="Ju M."/>
            <person name="Zhao R."/>
            <person name="Li G."/>
            <person name="Mu C."/>
            <person name="Tian Q."/>
            <person name="Mei H."/>
            <person name="Zhang T."/>
            <person name="Gao T."/>
            <person name="Zhang H."/>
        </authorList>
    </citation>
    <scope>NUCLEOTIDE SEQUENCE</scope>
    <source>
        <strain evidence="1">KEN1</strain>
    </source>
</reference>
<organism evidence="1">
    <name type="scientific">Sesamum latifolium</name>
    <dbReference type="NCBI Taxonomy" id="2727402"/>
    <lineage>
        <taxon>Eukaryota</taxon>
        <taxon>Viridiplantae</taxon>
        <taxon>Streptophyta</taxon>
        <taxon>Embryophyta</taxon>
        <taxon>Tracheophyta</taxon>
        <taxon>Spermatophyta</taxon>
        <taxon>Magnoliopsida</taxon>
        <taxon>eudicotyledons</taxon>
        <taxon>Gunneridae</taxon>
        <taxon>Pentapetalae</taxon>
        <taxon>asterids</taxon>
        <taxon>lamiids</taxon>
        <taxon>Lamiales</taxon>
        <taxon>Pedaliaceae</taxon>
        <taxon>Sesamum</taxon>
    </lineage>
</organism>
<dbReference type="AlphaFoldDB" id="A0AAW2X672"/>
<protein>
    <submittedName>
        <fullName evidence="1">Uncharacterized protein</fullName>
    </submittedName>
</protein>
<evidence type="ECO:0000313" key="1">
    <source>
        <dbReference type="EMBL" id="KAL0449614.1"/>
    </source>
</evidence>
<comment type="caution">
    <text evidence="1">The sequence shown here is derived from an EMBL/GenBank/DDBJ whole genome shotgun (WGS) entry which is preliminary data.</text>
</comment>
<sequence length="100" mass="10840">MPRSSTGGRFEANDSPRKGVIRMIVGGPAGGDSQRARKAQVQGAYGLAINEVMDVGAGRHPLILFRQTEQSEHKVSCNDALAITAPVGQLRSWAYLHRLR</sequence>
<reference evidence="1" key="1">
    <citation type="submission" date="2020-06" db="EMBL/GenBank/DDBJ databases">
        <authorList>
            <person name="Li T."/>
            <person name="Hu X."/>
            <person name="Zhang T."/>
            <person name="Song X."/>
            <person name="Zhang H."/>
            <person name="Dai N."/>
            <person name="Sheng W."/>
            <person name="Hou X."/>
            <person name="Wei L."/>
        </authorList>
    </citation>
    <scope>NUCLEOTIDE SEQUENCE</scope>
    <source>
        <strain evidence="1">KEN1</strain>
        <tissue evidence="1">Leaf</tissue>
    </source>
</reference>
<dbReference type="EMBL" id="JACGWN010000005">
    <property type="protein sequence ID" value="KAL0449614.1"/>
    <property type="molecule type" value="Genomic_DNA"/>
</dbReference>
<gene>
    <name evidence="1" type="ORF">Slati_1517800</name>
</gene>
<accession>A0AAW2X672</accession>
<proteinExistence type="predicted"/>